<keyword evidence="2" id="KW-1185">Reference proteome</keyword>
<comment type="caution">
    <text evidence="1">The sequence shown here is derived from an EMBL/GenBank/DDBJ whole genome shotgun (WGS) entry which is preliminary data.</text>
</comment>
<dbReference type="EMBL" id="CAXKWB010002732">
    <property type="protein sequence ID" value="CAL4067512.1"/>
    <property type="molecule type" value="Genomic_DNA"/>
</dbReference>
<evidence type="ECO:0000313" key="1">
    <source>
        <dbReference type="EMBL" id="CAL4067512.1"/>
    </source>
</evidence>
<gene>
    <name evidence="1" type="ORF">MNOR_LOCUS6566</name>
</gene>
<accession>A0AAV2Q2G4</accession>
<proteinExistence type="predicted"/>
<reference evidence="1 2" key="1">
    <citation type="submission" date="2024-05" db="EMBL/GenBank/DDBJ databases">
        <authorList>
            <person name="Wallberg A."/>
        </authorList>
    </citation>
    <scope>NUCLEOTIDE SEQUENCE [LARGE SCALE GENOMIC DNA]</scope>
</reference>
<protein>
    <submittedName>
        <fullName evidence="1">Uncharacterized protein</fullName>
    </submittedName>
</protein>
<organism evidence="1 2">
    <name type="scientific">Meganyctiphanes norvegica</name>
    <name type="common">Northern krill</name>
    <name type="synonym">Thysanopoda norvegica</name>
    <dbReference type="NCBI Taxonomy" id="48144"/>
    <lineage>
        <taxon>Eukaryota</taxon>
        <taxon>Metazoa</taxon>
        <taxon>Ecdysozoa</taxon>
        <taxon>Arthropoda</taxon>
        <taxon>Crustacea</taxon>
        <taxon>Multicrustacea</taxon>
        <taxon>Malacostraca</taxon>
        <taxon>Eumalacostraca</taxon>
        <taxon>Eucarida</taxon>
        <taxon>Euphausiacea</taxon>
        <taxon>Euphausiidae</taxon>
        <taxon>Meganyctiphanes</taxon>
    </lineage>
</organism>
<dbReference type="AlphaFoldDB" id="A0AAV2Q2G4"/>
<name>A0AAV2Q2G4_MEGNR</name>
<evidence type="ECO:0000313" key="2">
    <source>
        <dbReference type="Proteomes" id="UP001497623"/>
    </source>
</evidence>
<dbReference type="Proteomes" id="UP001497623">
    <property type="component" value="Unassembled WGS sequence"/>
</dbReference>
<sequence length="105" mass="11830">MRHNSIIPDAEDIWERFPQGPGTSSILYQPNLVLGLTSRETADLTKKSHDVGRDVLGKPGITKRIFVESHDVGRDVLGLKGLMNNFSQRFSYFKKINVGDVRDMT</sequence>